<dbReference type="EMBL" id="LWCI01000114">
    <property type="protein sequence ID" value="KZS61532.1"/>
    <property type="molecule type" value="Genomic_DNA"/>
</dbReference>
<reference evidence="2" key="1">
    <citation type="submission" date="2016-04" db="EMBL/GenBank/DDBJ databases">
        <authorList>
            <person name="Strapagiel D."/>
            <person name="Borowka P."/>
            <person name="Marciniak B."/>
            <person name="Bakula Z."/>
            <person name="Van Ingen J."/>
            <person name="Safianowska A."/>
            <person name="Dziadek J."/>
            <person name="Jagielski T."/>
        </authorList>
    </citation>
    <scope>NUCLEOTIDE SEQUENCE [LARGE SCALE GENOMIC DNA]</scope>
    <source>
        <strain evidence="2">1010001458</strain>
    </source>
</reference>
<dbReference type="Proteomes" id="UP000077342">
    <property type="component" value="Unassembled WGS sequence"/>
</dbReference>
<evidence type="ECO:0000313" key="2">
    <source>
        <dbReference type="Proteomes" id="UP000077342"/>
    </source>
</evidence>
<dbReference type="PANTHER" id="PTHR34129:SF1">
    <property type="entry name" value="DUF952 DOMAIN-CONTAINING PROTEIN"/>
    <property type="match status" value="1"/>
</dbReference>
<name>A0A163ZH71_9MYCO</name>
<organism evidence="1 2">
    <name type="scientific">Mycobacterium ostraviense</name>
    <dbReference type="NCBI Taxonomy" id="2738409"/>
    <lineage>
        <taxon>Bacteria</taxon>
        <taxon>Bacillati</taxon>
        <taxon>Actinomycetota</taxon>
        <taxon>Actinomycetes</taxon>
        <taxon>Mycobacteriales</taxon>
        <taxon>Mycobacteriaceae</taxon>
        <taxon>Mycobacterium</taxon>
    </lineage>
</organism>
<dbReference type="PANTHER" id="PTHR34129">
    <property type="entry name" value="BLR1139 PROTEIN"/>
    <property type="match status" value="1"/>
</dbReference>
<evidence type="ECO:0000313" key="1">
    <source>
        <dbReference type="EMBL" id="KZS61532.1"/>
    </source>
</evidence>
<comment type="caution">
    <text evidence="1">The sequence shown here is derived from an EMBL/GenBank/DDBJ whole genome shotgun (WGS) entry which is preliminary data.</text>
</comment>
<gene>
    <name evidence="1" type="ORF">A4G28_23310</name>
</gene>
<dbReference type="RefSeq" id="WP_075511212.1">
    <property type="nucleotide sequence ID" value="NZ_CP089224.1"/>
</dbReference>
<protein>
    <submittedName>
        <fullName evidence="1">Glutathione S-transferase</fullName>
    </submittedName>
</protein>
<dbReference type="InterPro" id="IPR009297">
    <property type="entry name" value="DUF952"/>
</dbReference>
<dbReference type="GO" id="GO:0016740">
    <property type="term" value="F:transferase activity"/>
    <property type="evidence" value="ECO:0007669"/>
    <property type="project" value="UniProtKB-KW"/>
</dbReference>
<accession>A0A163ZH71</accession>
<dbReference type="Gene3D" id="3.20.170.20">
    <property type="entry name" value="Protein of unknown function DUF952"/>
    <property type="match status" value="1"/>
</dbReference>
<sequence>MSSTPAVLVHMCAASEWSSARRRGGFRPGSATGFIHLSTPEQIHLPANRLFHGRGDMVLLYIDPAALDSPVRWEPGTVADPDWMLFPHLYGELPARAVISVAAYPPAADGTFPPIPEPRASR</sequence>
<keyword evidence="1" id="KW-0808">Transferase</keyword>
<dbReference type="AlphaFoldDB" id="A0A163ZH71"/>
<dbReference type="Pfam" id="PF06108">
    <property type="entry name" value="DUF952"/>
    <property type="match status" value="1"/>
</dbReference>
<proteinExistence type="predicted"/>
<dbReference type="SUPFAM" id="SSF56399">
    <property type="entry name" value="ADP-ribosylation"/>
    <property type="match status" value="1"/>
</dbReference>
<keyword evidence="2" id="KW-1185">Reference proteome</keyword>